<organism evidence="11 12">
    <name type="scientific">Nonomuraea purpurea</name>
    <dbReference type="NCBI Taxonomy" id="1849276"/>
    <lineage>
        <taxon>Bacteria</taxon>
        <taxon>Bacillati</taxon>
        <taxon>Actinomycetota</taxon>
        <taxon>Actinomycetes</taxon>
        <taxon>Streptosporangiales</taxon>
        <taxon>Streptosporangiaceae</taxon>
        <taxon>Nonomuraea</taxon>
    </lineage>
</organism>
<comment type="caution">
    <text evidence="11">The sequence shown here is derived from an EMBL/GenBank/DDBJ whole genome shotgun (WGS) entry which is preliminary data.</text>
</comment>
<dbReference type="CDD" id="cd04275">
    <property type="entry name" value="ZnMc_pappalysin_like"/>
    <property type="match status" value="1"/>
</dbReference>
<proteinExistence type="inferred from homology"/>
<dbReference type="RefSeq" id="WP_379535313.1">
    <property type="nucleotide sequence ID" value="NZ_JBHSBI010000045.1"/>
</dbReference>
<evidence type="ECO:0000256" key="7">
    <source>
        <dbReference type="ARBA" id="ARBA00023049"/>
    </source>
</evidence>
<evidence type="ECO:0000256" key="1">
    <source>
        <dbReference type="ARBA" id="ARBA00008721"/>
    </source>
</evidence>
<keyword evidence="7 11" id="KW-0482">Metalloprotease</keyword>
<evidence type="ECO:0000256" key="9">
    <source>
        <dbReference type="SAM" id="MobiDB-lite"/>
    </source>
</evidence>
<sequence length="354" mass="37645">MVGRSTAVSLACLLAAGSMPPLQIDAAWAAGCAAPGPEGHPPHRPGPVERSREAAGLVEGARGTAGPVEGVREVAGPVGEGRGIGARTGVTVPGVRPVAGPLPGPRSPGPEDVGIVMAELGRRLDGVRPPAAFTVPTQVHVVTNGERKVSDETIRSQIEVLNTAYSGGYGGVDTGVRFKLEGISVFENAAWFADPVGNEKPMKTVLHKGGSSVLNLYIAQLSEHMLGFATYPYWYVQSPYLDGVVIDWRSLPGGAMSNYNRGFTGVHEIGHWLGLFHTFENGCKTPGDGIDDTPAEAKPTLECPPDKNTCTRPGKDPVHNFMDYAHDRCMSEFTVGQAARMHEMWVAYRNRSNI</sequence>
<dbReference type="Pfam" id="PF05572">
    <property type="entry name" value="Peptidase_M43"/>
    <property type="match status" value="1"/>
</dbReference>
<dbReference type="InterPro" id="IPR008754">
    <property type="entry name" value="Peptidase_M43"/>
</dbReference>
<dbReference type="Gene3D" id="3.40.390.10">
    <property type="entry name" value="Collagenase (Catalytic Domain)"/>
    <property type="match status" value="1"/>
</dbReference>
<evidence type="ECO:0000313" key="12">
    <source>
        <dbReference type="Proteomes" id="UP001595851"/>
    </source>
</evidence>
<evidence type="ECO:0000256" key="2">
    <source>
        <dbReference type="ARBA" id="ARBA00022670"/>
    </source>
</evidence>
<comment type="similarity">
    <text evidence="1">Belongs to the peptidase M43B family.</text>
</comment>
<evidence type="ECO:0000259" key="10">
    <source>
        <dbReference type="Pfam" id="PF05572"/>
    </source>
</evidence>
<accession>A0ABV8GRY3</accession>
<keyword evidence="8" id="KW-1015">Disulfide bond</keyword>
<evidence type="ECO:0000256" key="5">
    <source>
        <dbReference type="ARBA" id="ARBA00022801"/>
    </source>
</evidence>
<dbReference type="SUPFAM" id="SSF55486">
    <property type="entry name" value="Metalloproteases ('zincins'), catalytic domain"/>
    <property type="match status" value="1"/>
</dbReference>
<feature type="region of interest" description="Disordered" evidence="9">
    <location>
        <begin position="73"/>
        <end position="111"/>
    </location>
</feature>
<dbReference type="EMBL" id="JBHSBI010000045">
    <property type="protein sequence ID" value="MFC4015502.1"/>
    <property type="molecule type" value="Genomic_DNA"/>
</dbReference>
<keyword evidence="12" id="KW-1185">Reference proteome</keyword>
<evidence type="ECO:0000256" key="3">
    <source>
        <dbReference type="ARBA" id="ARBA00022723"/>
    </source>
</evidence>
<keyword evidence="4" id="KW-0732">Signal</keyword>
<dbReference type="InterPro" id="IPR024079">
    <property type="entry name" value="MetalloPept_cat_dom_sf"/>
</dbReference>
<dbReference type="PANTHER" id="PTHR47466:SF1">
    <property type="entry name" value="METALLOPROTEASE MEP1 (AFU_ORTHOLOGUE AFUA_1G07730)-RELATED"/>
    <property type="match status" value="1"/>
</dbReference>
<gene>
    <name evidence="11" type="ORF">ACFOY2_50415</name>
</gene>
<keyword evidence="5" id="KW-0378">Hydrolase</keyword>
<evidence type="ECO:0000256" key="6">
    <source>
        <dbReference type="ARBA" id="ARBA00022833"/>
    </source>
</evidence>
<keyword evidence="6" id="KW-0862">Zinc</keyword>
<keyword evidence="3" id="KW-0479">Metal-binding</keyword>
<evidence type="ECO:0000313" key="11">
    <source>
        <dbReference type="EMBL" id="MFC4015502.1"/>
    </source>
</evidence>
<name>A0ABV8GRY3_9ACTN</name>
<evidence type="ECO:0000256" key="4">
    <source>
        <dbReference type="ARBA" id="ARBA00022729"/>
    </source>
</evidence>
<dbReference type="PANTHER" id="PTHR47466">
    <property type="match status" value="1"/>
</dbReference>
<dbReference type="Proteomes" id="UP001595851">
    <property type="component" value="Unassembled WGS sequence"/>
</dbReference>
<protein>
    <submittedName>
        <fullName evidence="11">Zinc metalloprotease</fullName>
    </submittedName>
</protein>
<feature type="domain" description="Peptidase M43 pregnancy-associated plasma-A" evidence="10">
    <location>
        <begin position="226"/>
        <end position="344"/>
    </location>
</feature>
<evidence type="ECO:0000256" key="8">
    <source>
        <dbReference type="ARBA" id="ARBA00023157"/>
    </source>
</evidence>
<reference evidence="12" key="1">
    <citation type="journal article" date="2019" name="Int. J. Syst. Evol. Microbiol.">
        <title>The Global Catalogue of Microorganisms (GCM) 10K type strain sequencing project: providing services to taxonomists for standard genome sequencing and annotation.</title>
        <authorList>
            <consortium name="The Broad Institute Genomics Platform"/>
            <consortium name="The Broad Institute Genome Sequencing Center for Infectious Disease"/>
            <person name="Wu L."/>
            <person name="Ma J."/>
        </authorList>
    </citation>
    <scope>NUCLEOTIDE SEQUENCE [LARGE SCALE GENOMIC DNA]</scope>
    <source>
        <strain evidence="12">TBRC 1276</strain>
    </source>
</reference>
<keyword evidence="2" id="KW-0645">Protease</keyword>
<dbReference type="GO" id="GO:0008237">
    <property type="term" value="F:metallopeptidase activity"/>
    <property type="evidence" value="ECO:0007669"/>
    <property type="project" value="UniProtKB-KW"/>
</dbReference>